<dbReference type="PANTHER" id="PTHR24567">
    <property type="entry name" value="CRP FAMILY TRANSCRIPTIONAL REGULATORY PROTEIN"/>
    <property type="match status" value="1"/>
</dbReference>
<evidence type="ECO:0000313" key="5">
    <source>
        <dbReference type="Proteomes" id="UP001057134"/>
    </source>
</evidence>
<organism evidence="4 5">
    <name type="scientific">Paenibacillus konkukensis</name>
    <dbReference type="NCBI Taxonomy" id="2020716"/>
    <lineage>
        <taxon>Bacteria</taxon>
        <taxon>Bacillati</taxon>
        <taxon>Bacillota</taxon>
        <taxon>Bacilli</taxon>
        <taxon>Bacillales</taxon>
        <taxon>Paenibacillaceae</taxon>
        <taxon>Paenibacillus</taxon>
    </lineage>
</organism>
<proteinExistence type="predicted"/>
<dbReference type="PROSITE" id="PS00888">
    <property type="entry name" value="CNMP_BINDING_1"/>
    <property type="match status" value="1"/>
</dbReference>
<feature type="transmembrane region" description="Helical" evidence="2">
    <location>
        <begin position="116"/>
        <end position="140"/>
    </location>
</feature>
<dbReference type="InterPro" id="IPR018488">
    <property type="entry name" value="cNMP-bd_CS"/>
</dbReference>
<feature type="transmembrane region" description="Helical" evidence="2">
    <location>
        <begin position="286"/>
        <end position="305"/>
    </location>
</feature>
<keyword evidence="2" id="KW-1133">Transmembrane helix</keyword>
<gene>
    <name evidence="4" type="ORF">SK3146_03441</name>
</gene>
<sequence length="1204" mass="129619">MKGFVTGESIRNALLLWNEEQGERRKTLLLSIMLFCVAAALTVGRTAADALFLSRFDAASLSWMYAPQAVAIIAAGLLFQKYGSRIRIDRLAGRLIPLLSLLAVLSRLAAGAELRWIFPVIYVEYEVAGLLMIVCFWRFAASVMESRKARRMLGIVAIGGLAGGIAGGFGAEALVAWTGTADLIWIYAGLPLLGLAAGLLLPRGSAFAEDAGPSRRIMAAADPGEEAPGSGPLQAILAGVRLCRSVPYVKYAAVASAALALSLPFIDFQFKTIVSGSLQNDDLAGFIGGFYGWAGLLALLARMFIDDRVLSRFGATAALLAVPVVLLAGSAGLLIFPGIAMVVVVKAGGHALEDTAHSAASRLLLPVPPQWRGQARRLLEGAAGNGIKAIAAVLLLALASVLSPAQLGYVVILLLGIAIAAVFPIRQSYRQALRTALRDGEGELQKAGGGWEDPDSRSVVEDALGGSDERQLVHALRIARGLAGLDLSRLLPGLLGHSSPEVAKEALVYVEAVVPEGADSFLKEMLDSLDGELKGKAVLALSAYAKESCLEDITLCLEDRNAYVQTAAAAGLVKHYGVEGMFRAVGKLQQWIDSGDEDRRAAAAVLIGQVGTSSFYRPLIALLEDSSVRVRIRALESAAVLRVPALIPVIAPLLRGAATRCHAVDALAAYGDDRLSSLEFYLAEGEFSLHWPKVCERIGTQQAFDGLLSLYRSASPDRRDAYVVSLARMHRNEPLAERAEIEALIHEELRLHEQYGKHAAAVAKAEGGSDIVDIVRQLRECVCRRIFVLLGLLYDAGTMETVYANWTAGDSRQQASAAETLEMTVQGSLRTELVRLMTSSRNIVGLRGAEEGMEEHLRWLSDQGDPWLSERIRLFMLDRLAAASAAAATAGMDEEERRIRRTLREKAERVESLRRAVLFERLPSRELAMIAMRLQKFDRLGGNTVIREGERGASLYMVRIGRLGVYKDGQKAGELRQGQWFGEMAVLTGEVQTATVRADELTAMWELDADSLYDLMLERPAIAAEMMSFLSRRCPAAWEGPAVSGGFAEAAAAREAEGADRDSLYGGTGAAPGERAAVLRQAPLLAHLSPDEFMRLAQEADATTFEPGQVICRAGDYGCSMFGIMEGSVRVHRGADNIATLEAGDWFGETALIAGGRCPADCIAGSRTVLLELRRDRLLSFCFENGDALRSMLRALAGRSRNIH</sequence>
<keyword evidence="1" id="KW-0010">Activator</keyword>
<keyword evidence="5" id="KW-1185">Reference proteome</keyword>
<dbReference type="SUPFAM" id="SSF103473">
    <property type="entry name" value="MFS general substrate transporter"/>
    <property type="match status" value="1"/>
</dbReference>
<feature type="transmembrane region" description="Helical" evidence="2">
    <location>
        <begin position="407"/>
        <end position="425"/>
    </location>
</feature>
<feature type="domain" description="Cyclic nucleotide-binding" evidence="3">
    <location>
        <begin position="1084"/>
        <end position="1200"/>
    </location>
</feature>
<dbReference type="SMART" id="SM00100">
    <property type="entry name" value="cNMP"/>
    <property type="match status" value="2"/>
</dbReference>
<dbReference type="InterPro" id="IPR016024">
    <property type="entry name" value="ARM-type_fold"/>
</dbReference>
<feature type="transmembrane region" description="Helical" evidence="2">
    <location>
        <begin position="60"/>
        <end position="79"/>
    </location>
</feature>
<keyword evidence="2" id="KW-0812">Transmembrane</keyword>
<dbReference type="Pfam" id="PF00027">
    <property type="entry name" value="cNMP_binding"/>
    <property type="match status" value="2"/>
</dbReference>
<evidence type="ECO:0000313" key="4">
    <source>
        <dbReference type="EMBL" id="UQZ84208.1"/>
    </source>
</evidence>
<accession>A0ABY4RRU4</accession>
<evidence type="ECO:0000259" key="3">
    <source>
        <dbReference type="SMART" id="SM00100"/>
    </source>
</evidence>
<feature type="transmembrane region" description="Helical" evidence="2">
    <location>
        <begin position="248"/>
        <end position="266"/>
    </location>
</feature>
<dbReference type="InterPro" id="IPR036259">
    <property type="entry name" value="MFS_trans_sf"/>
</dbReference>
<name>A0ABY4RRU4_9BACL</name>
<dbReference type="InterPro" id="IPR014710">
    <property type="entry name" value="RmlC-like_jellyroll"/>
</dbReference>
<keyword evidence="4" id="KW-0407">Ion channel</keyword>
<keyword evidence="2" id="KW-0472">Membrane</keyword>
<dbReference type="InterPro" id="IPR050397">
    <property type="entry name" value="Env_Response_Regulators"/>
</dbReference>
<feature type="transmembrane region" description="Helical" evidence="2">
    <location>
        <begin position="152"/>
        <end position="177"/>
    </location>
</feature>
<feature type="transmembrane region" description="Helical" evidence="2">
    <location>
        <begin position="28"/>
        <end position="48"/>
    </location>
</feature>
<feature type="transmembrane region" description="Helical" evidence="2">
    <location>
        <begin position="382"/>
        <end position="402"/>
    </location>
</feature>
<dbReference type="SUPFAM" id="SSF51206">
    <property type="entry name" value="cAMP-binding domain-like"/>
    <property type="match status" value="2"/>
</dbReference>
<keyword evidence="4" id="KW-0406">Ion transport</keyword>
<dbReference type="InterPro" id="IPR000595">
    <property type="entry name" value="cNMP-bd_dom"/>
</dbReference>
<dbReference type="GO" id="GO:0034220">
    <property type="term" value="P:monoatomic ion transmembrane transport"/>
    <property type="evidence" value="ECO:0007669"/>
    <property type="project" value="UniProtKB-KW"/>
</dbReference>
<protein>
    <submittedName>
        <fullName evidence="4">Cyclic nucleotide-gated potassium channel</fullName>
    </submittedName>
</protein>
<feature type="transmembrane region" description="Helical" evidence="2">
    <location>
        <begin position="91"/>
        <end position="110"/>
    </location>
</feature>
<evidence type="ECO:0000256" key="2">
    <source>
        <dbReference type="SAM" id="Phobius"/>
    </source>
</evidence>
<feature type="transmembrane region" description="Helical" evidence="2">
    <location>
        <begin position="317"/>
        <end position="345"/>
    </location>
</feature>
<reference evidence="4" key="2">
    <citation type="journal article" date="2021" name="J Anim Sci Technol">
        <title>Complete genome sequence of Paenibacillus konkukensis sp. nov. SK3146 as a potential probiotic strain.</title>
        <authorList>
            <person name="Jung H.I."/>
            <person name="Park S."/>
            <person name="Niu K.M."/>
            <person name="Lee S.W."/>
            <person name="Kothari D."/>
            <person name="Yi K.J."/>
            <person name="Kim S.K."/>
        </authorList>
    </citation>
    <scope>NUCLEOTIDE SEQUENCE</scope>
    <source>
        <strain evidence="4">SK3146</strain>
    </source>
</reference>
<dbReference type="Proteomes" id="UP001057134">
    <property type="component" value="Chromosome"/>
</dbReference>
<dbReference type="SUPFAM" id="SSF48371">
    <property type="entry name" value="ARM repeat"/>
    <property type="match status" value="1"/>
</dbReference>
<dbReference type="InterPro" id="IPR018490">
    <property type="entry name" value="cNMP-bd_dom_sf"/>
</dbReference>
<dbReference type="PANTHER" id="PTHR24567:SF74">
    <property type="entry name" value="HTH-TYPE TRANSCRIPTIONAL REGULATOR ARCR"/>
    <property type="match status" value="1"/>
</dbReference>
<dbReference type="EMBL" id="CP027059">
    <property type="protein sequence ID" value="UQZ84208.1"/>
    <property type="molecule type" value="Genomic_DNA"/>
</dbReference>
<dbReference type="Gene3D" id="1.25.10.10">
    <property type="entry name" value="Leucine-rich Repeat Variant"/>
    <property type="match status" value="2"/>
</dbReference>
<dbReference type="InterPro" id="IPR011989">
    <property type="entry name" value="ARM-like"/>
</dbReference>
<reference evidence="4" key="1">
    <citation type="submission" date="2018-02" db="EMBL/GenBank/DDBJ databases">
        <authorList>
            <person name="Kim S.-K."/>
            <person name="Jung H.-I."/>
            <person name="Lee S.-W."/>
        </authorList>
    </citation>
    <scope>NUCLEOTIDE SEQUENCE</scope>
    <source>
        <strain evidence="4">SK3146</strain>
    </source>
</reference>
<dbReference type="CDD" id="cd00038">
    <property type="entry name" value="CAP_ED"/>
    <property type="match status" value="2"/>
</dbReference>
<dbReference type="Gene3D" id="2.60.120.10">
    <property type="entry name" value="Jelly Rolls"/>
    <property type="match status" value="2"/>
</dbReference>
<evidence type="ECO:0000256" key="1">
    <source>
        <dbReference type="ARBA" id="ARBA00023159"/>
    </source>
</evidence>
<keyword evidence="4" id="KW-0813">Transport</keyword>
<feature type="transmembrane region" description="Helical" evidence="2">
    <location>
        <begin position="183"/>
        <end position="201"/>
    </location>
</feature>
<feature type="domain" description="Cyclic nucleotide-binding" evidence="3">
    <location>
        <begin position="918"/>
        <end position="1031"/>
    </location>
</feature>